<dbReference type="InterPro" id="IPR035892">
    <property type="entry name" value="C2_domain_sf"/>
</dbReference>
<dbReference type="Gene3D" id="2.60.40.150">
    <property type="entry name" value="C2 domain"/>
    <property type="match status" value="1"/>
</dbReference>
<evidence type="ECO:0000256" key="1">
    <source>
        <dbReference type="SAM" id="MobiDB-lite"/>
    </source>
</evidence>
<name>F6YBX1_MONDO</name>
<dbReference type="InParanoid" id="F6YBX1"/>
<reference evidence="3" key="2">
    <citation type="submission" date="2025-08" db="UniProtKB">
        <authorList>
            <consortium name="Ensembl"/>
        </authorList>
    </citation>
    <scope>IDENTIFICATION</scope>
</reference>
<protein>
    <recommendedName>
        <fullName evidence="2">C2 domain-containing protein</fullName>
    </recommendedName>
</protein>
<dbReference type="InterPro" id="IPR000008">
    <property type="entry name" value="C2_dom"/>
</dbReference>
<evidence type="ECO:0000259" key="2">
    <source>
        <dbReference type="PROSITE" id="PS50004"/>
    </source>
</evidence>
<dbReference type="Proteomes" id="UP000002280">
    <property type="component" value="Chromosome 1"/>
</dbReference>
<dbReference type="HOGENOM" id="CLU_014242_0_0_1"/>
<dbReference type="eggNOG" id="KOG3544">
    <property type="taxonomic scope" value="Eukaryota"/>
</dbReference>
<evidence type="ECO:0000313" key="4">
    <source>
        <dbReference type="Proteomes" id="UP000002280"/>
    </source>
</evidence>
<dbReference type="AlphaFoldDB" id="F6YBX1"/>
<dbReference type="OMA" id="PELLLWH"/>
<keyword evidence="4" id="KW-1185">Reference proteome</keyword>
<reference evidence="3 4" key="1">
    <citation type="journal article" date="2007" name="Nature">
        <title>Genome of the marsupial Monodelphis domestica reveals innovation in non-coding sequences.</title>
        <authorList>
            <person name="Mikkelsen T.S."/>
            <person name="Wakefield M.J."/>
            <person name="Aken B."/>
            <person name="Amemiya C.T."/>
            <person name="Chang J.L."/>
            <person name="Duke S."/>
            <person name="Garber M."/>
            <person name="Gentles A.J."/>
            <person name="Goodstadt L."/>
            <person name="Heger A."/>
            <person name="Jurka J."/>
            <person name="Kamal M."/>
            <person name="Mauceli E."/>
            <person name="Searle S.M."/>
            <person name="Sharpe T."/>
            <person name="Baker M.L."/>
            <person name="Batzer M.A."/>
            <person name="Benos P.V."/>
            <person name="Belov K."/>
            <person name="Clamp M."/>
            <person name="Cook A."/>
            <person name="Cuff J."/>
            <person name="Das R."/>
            <person name="Davidow L."/>
            <person name="Deakin J.E."/>
            <person name="Fazzari M.J."/>
            <person name="Glass J.L."/>
            <person name="Grabherr M."/>
            <person name="Greally J.M."/>
            <person name="Gu W."/>
            <person name="Hore T.A."/>
            <person name="Huttley G.A."/>
            <person name="Kleber M."/>
            <person name="Jirtle R.L."/>
            <person name="Koina E."/>
            <person name="Lee J.T."/>
            <person name="Mahony S."/>
            <person name="Marra M.A."/>
            <person name="Miller R.D."/>
            <person name="Nicholls R.D."/>
            <person name="Oda M."/>
            <person name="Papenfuss A.T."/>
            <person name="Parra Z.E."/>
            <person name="Pollock D.D."/>
            <person name="Ray D.A."/>
            <person name="Schein J.E."/>
            <person name="Speed T.P."/>
            <person name="Thompson K."/>
            <person name="VandeBerg J.L."/>
            <person name="Wade C.M."/>
            <person name="Walker J.A."/>
            <person name="Waters P.D."/>
            <person name="Webber C."/>
            <person name="Weidman J.R."/>
            <person name="Xie X."/>
            <person name="Zody M.C."/>
            <person name="Baldwin J."/>
            <person name="Abdouelleil A."/>
            <person name="Abdulkadir J."/>
            <person name="Abebe A."/>
            <person name="Abera B."/>
            <person name="Abreu J."/>
            <person name="Acer S.C."/>
            <person name="Aftuck L."/>
            <person name="Alexander A."/>
            <person name="An P."/>
            <person name="Anderson E."/>
            <person name="Anderson S."/>
            <person name="Arachi H."/>
            <person name="Azer M."/>
            <person name="Bachantsang P."/>
            <person name="Barry A."/>
            <person name="Bayul T."/>
            <person name="Berlin A."/>
            <person name="Bessette D."/>
            <person name="Bloom T."/>
            <person name="Bloom T."/>
            <person name="Boguslavskiy L."/>
            <person name="Bonnet C."/>
            <person name="Boukhgalter B."/>
            <person name="Bourzgui I."/>
            <person name="Brown A."/>
            <person name="Cahill P."/>
            <person name="Channer S."/>
            <person name="Cheshatsang Y."/>
            <person name="Chuda L."/>
            <person name="Citroen M."/>
            <person name="Collymore A."/>
            <person name="Cooke P."/>
            <person name="Costello M."/>
            <person name="D'Aco K."/>
            <person name="Daza R."/>
            <person name="De Haan G."/>
            <person name="DeGray S."/>
            <person name="DeMaso C."/>
            <person name="Dhargay N."/>
            <person name="Dooley K."/>
            <person name="Dooley E."/>
            <person name="Doricent M."/>
            <person name="Dorje P."/>
            <person name="Dorjee K."/>
            <person name="Dupes A."/>
            <person name="Elong R."/>
            <person name="Falk J."/>
            <person name="Farina A."/>
            <person name="Faro S."/>
            <person name="Ferguson D."/>
            <person name="Fisher S."/>
            <person name="Foley C.D."/>
            <person name="Franke A."/>
            <person name="Friedrich D."/>
            <person name="Gadbois L."/>
            <person name="Gearin G."/>
            <person name="Gearin C.R."/>
            <person name="Giannoukos G."/>
            <person name="Goode T."/>
            <person name="Graham J."/>
            <person name="Grandbois E."/>
            <person name="Grewal S."/>
            <person name="Gyaltsen K."/>
            <person name="Hafez N."/>
            <person name="Hagos B."/>
            <person name="Hall J."/>
            <person name="Henson C."/>
            <person name="Hollinger A."/>
            <person name="Honan T."/>
            <person name="Huard M.D."/>
            <person name="Hughes L."/>
            <person name="Hurhula B."/>
            <person name="Husby M.E."/>
            <person name="Kamat A."/>
            <person name="Kanga B."/>
            <person name="Kashin S."/>
            <person name="Khazanovich D."/>
            <person name="Kisner P."/>
            <person name="Lance K."/>
            <person name="Lara M."/>
            <person name="Lee W."/>
            <person name="Lennon N."/>
            <person name="Letendre F."/>
            <person name="LeVine R."/>
            <person name="Lipovsky A."/>
            <person name="Liu X."/>
            <person name="Liu J."/>
            <person name="Liu S."/>
            <person name="Lokyitsang T."/>
            <person name="Lokyitsang Y."/>
            <person name="Lubonja R."/>
            <person name="Lui A."/>
            <person name="MacDonald P."/>
            <person name="Magnisalis V."/>
            <person name="Maru K."/>
            <person name="Matthews C."/>
            <person name="McCusker W."/>
            <person name="McDonough S."/>
            <person name="Mehta T."/>
            <person name="Meldrim J."/>
            <person name="Meneus L."/>
            <person name="Mihai O."/>
            <person name="Mihalev A."/>
            <person name="Mihova T."/>
            <person name="Mittelman R."/>
            <person name="Mlenga V."/>
            <person name="Montmayeur A."/>
            <person name="Mulrain L."/>
            <person name="Navidi A."/>
            <person name="Naylor J."/>
            <person name="Negash T."/>
            <person name="Nguyen T."/>
            <person name="Nguyen N."/>
            <person name="Nicol R."/>
            <person name="Norbu C."/>
            <person name="Norbu N."/>
            <person name="Novod N."/>
            <person name="O'Neill B."/>
            <person name="Osman S."/>
            <person name="Markiewicz E."/>
            <person name="Oyono O.L."/>
            <person name="Patti C."/>
            <person name="Phunkhang P."/>
            <person name="Pierre F."/>
            <person name="Priest M."/>
            <person name="Raghuraman S."/>
            <person name="Rege F."/>
            <person name="Reyes R."/>
            <person name="Rise C."/>
            <person name="Rogov P."/>
            <person name="Ross K."/>
            <person name="Ryan E."/>
            <person name="Settipalli S."/>
            <person name="Shea T."/>
            <person name="Sherpa N."/>
            <person name="Shi L."/>
            <person name="Shih D."/>
            <person name="Sparrow T."/>
            <person name="Spaulding J."/>
            <person name="Stalker J."/>
            <person name="Stange-Thomann N."/>
            <person name="Stavropoulos S."/>
            <person name="Stone C."/>
            <person name="Strader C."/>
            <person name="Tesfaye S."/>
            <person name="Thomson T."/>
            <person name="Thoulutsang Y."/>
            <person name="Thoulutsang D."/>
            <person name="Topham K."/>
            <person name="Topping I."/>
            <person name="Tsamla T."/>
            <person name="Vassiliev H."/>
            <person name="Vo A."/>
            <person name="Wangchuk T."/>
            <person name="Wangdi T."/>
            <person name="Weiand M."/>
            <person name="Wilkinson J."/>
            <person name="Wilson A."/>
            <person name="Yadav S."/>
            <person name="Young G."/>
            <person name="Yu Q."/>
            <person name="Zembek L."/>
            <person name="Zhong D."/>
            <person name="Zimmer A."/>
            <person name="Zwirko Z."/>
            <person name="Jaffe D.B."/>
            <person name="Alvarez P."/>
            <person name="Brockman W."/>
            <person name="Butler J."/>
            <person name="Chin C."/>
            <person name="Gnerre S."/>
            <person name="MacCallum I."/>
            <person name="Graves J.A."/>
            <person name="Ponting C.P."/>
            <person name="Breen M."/>
            <person name="Samollow P.B."/>
            <person name="Lander E.S."/>
            <person name="Lindblad-Toh K."/>
        </authorList>
    </citation>
    <scope>NUCLEOTIDE SEQUENCE [LARGE SCALE GENOMIC DNA]</scope>
</reference>
<dbReference type="PANTHER" id="PTHR21623:SF2">
    <property type="entry name" value="COILED-COIL DOMAIN-CONTAINING PROTEIN 33"/>
    <property type="match status" value="1"/>
</dbReference>
<dbReference type="GeneTree" id="ENSGT00390000017366"/>
<dbReference type="PANTHER" id="PTHR21623">
    <property type="entry name" value="SPERIOLIN-BINDING FACTOR"/>
    <property type="match status" value="1"/>
</dbReference>
<evidence type="ECO:0000313" key="3">
    <source>
        <dbReference type="Ensembl" id="ENSMODP00000012101.3"/>
    </source>
</evidence>
<dbReference type="PROSITE" id="PS50004">
    <property type="entry name" value="C2"/>
    <property type="match status" value="1"/>
</dbReference>
<feature type="domain" description="C2" evidence="2">
    <location>
        <begin position="14"/>
        <end position="147"/>
    </location>
</feature>
<dbReference type="SUPFAM" id="SSF49562">
    <property type="entry name" value="C2 domain (Calcium/lipid-binding domain, CaLB)"/>
    <property type="match status" value="1"/>
</dbReference>
<feature type="region of interest" description="Disordered" evidence="1">
    <location>
        <begin position="1"/>
        <end position="24"/>
    </location>
</feature>
<dbReference type="InterPro" id="IPR039889">
    <property type="entry name" value="CCD33"/>
</dbReference>
<proteinExistence type="predicted"/>
<accession>F6YBX1</accession>
<organism evidence="3 4">
    <name type="scientific">Monodelphis domestica</name>
    <name type="common">Gray short-tailed opossum</name>
    <dbReference type="NCBI Taxonomy" id="13616"/>
    <lineage>
        <taxon>Eukaryota</taxon>
        <taxon>Metazoa</taxon>
        <taxon>Chordata</taxon>
        <taxon>Craniata</taxon>
        <taxon>Vertebrata</taxon>
        <taxon>Euteleostomi</taxon>
        <taxon>Mammalia</taxon>
        <taxon>Metatheria</taxon>
        <taxon>Didelphimorphia</taxon>
        <taxon>Didelphidae</taxon>
        <taxon>Monodelphis</taxon>
    </lineage>
</organism>
<dbReference type="Ensembl" id="ENSMODT00000012325.3">
    <property type="protein sequence ID" value="ENSMODP00000012101.3"/>
    <property type="gene ID" value="ENSMODG00000009680.4"/>
</dbReference>
<dbReference type="Bgee" id="ENSMODG00000009680">
    <property type="expression patterns" value="Expressed in spermatid and 4 other cell types or tissues"/>
</dbReference>
<dbReference type="Pfam" id="PF00168">
    <property type="entry name" value="C2"/>
    <property type="match status" value="1"/>
</dbReference>
<reference evidence="3" key="3">
    <citation type="submission" date="2025-09" db="UniProtKB">
        <authorList>
            <consortium name="Ensembl"/>
        </authorList>
    </citation>
    <scope>IDENTIFICATION</scope>
</reference>
<sequence>MGWNKKRVAEEPLPLEEASRHSETTFGHLAPAQKEVITINIHGAVNLPARKDGSKPLPFVIAKTTSQEEKHLESAAVTSTTWEPTKSPTWETTVKLETQTSDVGREDVILSVLDSKTRDVLATYRIPIKYLRPFHPYHFELTMHGLAKLYASVTRESSFMPRYIGCTHTALEVFLGGVNETLANPFGPLMVVARVIPNYKEFKETTLNKDTLSMGLPLRTVNFPNPSVLSFDVPRTNVQGYPQISKPGGPAKQPEWNTSFLYQGRNGCTQFNDNMALLLEYYPMTTMPAKDSWNLTEPLGISVVPLNNRIYRKMMSGSKTALHVKKLPIKRTKLKTISGGTPTVNLSIQVLSSEVRSSDIHTHHQTSDWVDSQIHYDLSFILVWFFLQNKGGEK</sequence>
<dbReference type="STRING" id="13616.ENSMODP00000012101"/>